<evidence type="ECO:0000313" key="2">
    <source>
        <dbReference type="EMBL" id="MDV6304870.1"/>
    </source>
</evidence>
<dbReference type="SUPFAM" id="SSF53474">
    <property type="entry name" value="alpha/beta-Hydrolases"/>
    <property type="match status" value="1"/>
</dbReference>
<comment type="caution">
    <text evidence="2">The sequence shown here is derived from an EMBL/GenBank/DDBJ whole genome shotgun (WGS) entry which is preliminary data.</text>
</comment>
<dbReference type="GO" id="GO:0016787">
    <property type="term" value="F:hydrolase activity"/>
    <property type="evidence" value="ECO:0007669"/>
    <property type="project" value="UniProtKB-KW"/>
</dbReference>
<dbReference type="InterPro" id="IPR005152">
    <property type="entry name" value="Lipase_secreted"/>
</dbReference>
<reference evidence="2 3" key="1">
    <citation type="submission" date="2023-10" db="EMBL/GenBank/DDBJ databases">
        <title>Development of a sustainable strategy for remediation of hydrocarbon-contaminated territories based on the waste exchange concept.</title>
        <authorList>
            <person name="Krivoruchko A."/>
        </authorList>
    </citation>
    <scope>NUCLEOTIDE SEQUENCE [LARGE SCALE GENOMIC DNA]</scope>
    <source>
        <strain evidence="2 3">IEGM 1327</strain>
    </source>
</reference>
<keyword evidence="3" id="KW-1185">Reference proteome</keyword>
<dbReference type="EMBL" id="JAWLKF010000014">
    <property type="protein sequence ID" value="MDV6304870.1"/>
    <property type="molecule type" value="Genomic_DNA"/>
</dbReference>
<proteinExistence type="predicted"/>
<dbReference type="Gene3D" id="1.10.260.130">
    <property type="match status" value="1"/>
</dbReference>
<accession>A0ABU4D5B5</accession>
<name>A0ABU4D5B5_9NOCA</name>
<dbReference type="Pfam" id="PF03583">
    <property type="entry name" value="LIP"/>
    <property type="match status" value="1"/>
</dbReference>
<feature type="chain" id="PRO_5046472130" evidence="1">
    <location>
        <begin position="35"/>
        <end position="409"/>
    </location>
</feature>
<dbReference type="PANTHER" id="PTHR34853">
    <property type="match status" value="1"/>
</dbReference>
<dbReference type="Proteomes" id="UP001186104">
    <property type="component" value="Unassembled WGS sequence"/>
</dbReference>
<gene>
    <name evidence="2" type="ORF">R3P93_20095</name>
</gene>
<dbReference type="InterPro" id="IPR029058">
    <property type="entry name" value="AB_hydrolase_fold"/>
</dbReference>
<dbReference type="PIRSF" id="PIRSF029171">
    <property type="entry name" value="Esterase_LipA"/>
    <property type="match status" value="1"/>
</dbReference>
<organism evidence="2 3">
    <name type="scientific">Rhodococcus cerastii</name>
    <dbReference type="NCBI Taxonomy" id="908616"/>
    <lineage>
        <taxon>Bacteria</taxon>
        <taxon>Bacillati</taxon>
        <taxon>Actinomycetota</taxon>
        <taxon>Actinomycetes</taxon>
        <taxon>Mycobacteriales</taxon>
        <taxon>Nocardiaceae</taxon>
        <taxon>Rhodococcus</taxon>
    </lineage>
</organism>
<protein>
    <submittedName>
        <fullName evidence="2">Alpha/beta fold hydrolase</fullName>
    </submittedName>
</protein>
<dbReference type="Gene3D" id="3.40.50.1820">
    <property type="entry name" value="alpha/beta hydrolase"/>
    <property type="match status" value="1"/>
</dbReference>
<evidence type="ECO:0000313" key="3">
    <source>
        <dbReference type="Proteomes" id="UP001186104"/>
    </source>
</evidence>
<keyword evidence="1" id="KW-0732">Signal</keyword>
<sequence length="409" mass="42894">MSTRRVRQTKKFSRTATIAAIAMLSIVGFSTPMAEAGPLTDFYDAPVTTVGAASPGEVLRTLPVNSPKGFGLGFDIERILYRSTDTHDDPMVVSGYSMTPTAPWTGPVPRPVIAYAPGTSGMADRCAGSVVLGTVGSSPAILPLLLAGYRVVATDYQGLGTPGGHTYLNRIASGRALLDAARTADDDAPVVLFGYSEGGFASGAAAELAATYAPELKIRGAYVGAPPADPTLNIETLDNTGLGSAVLFAVDGMINAYPDRADSIRSLFDSDGIAALDAAQNWCTTDPAATATVRTTELTRDGRPLDDQLSNPVLADIVETNTVGRIAPVMPVYLSHAVEDDTVPIEQSRTLLRRWSDLGADITYREYDLPDIPVEGANHLPGALAAYSDVMPWIAGLIHAGVEPAGTTR</sequence>
<dbReference type="PANTHER" id="PTHR34853:SF1">
    <property type="entry name" value="LIPASE 5"/>
    <property type="match status" value="1"/>
</dbReference>
<evidence type="ECO:0000256" key="1">
    <source>
        <dbReference type="SAM" id="SignalP"/>
    </source>
</evidence>
<keyword evidence="2" id="KW-0378">Hydrolase</keyword>
<feature type="signal peptide" evidence="1">
    <location>
        <begin position="1"/>
        <end position="34"/>
    </location>
</feature>